<name>A0A221SYJ8_9DEIO</name>
<evidence type="ECO:0000313" key="2">
    <source>
        <dbReference type="Proteomes" id="UP000259030"/>
    </source>
</evidence>
<organism evidence="1 2">
    <name type="scientific">Deinococcus ficus</name>
    <dbReference type="NCBI Taxonomy" id="317577"/>
    <lineage>
        <taxon>Bacteria</taxon>
        <taxon>Thermotogati</taxon>
        <taxon>Deinococcota</taxon>
        <taxon>Deinococci</taxon>
        <taxon>Deinococcales</taxon>
        <taxon>Deinococcaceae</taxon>
        <taxon>Deinococcus</taxon>
    </lineage>
</organism>
<dbReference type="AlphaFoldDB" id="A0A221SYJ8"/>
<dbReference type="KEGG" id="dfc:DFI_12665"/>
<keyword evidence="2" id="KW-1185">Reference proteome</keyword>
<gene>
    <name evidence="1" type="ORF">DFI_12665</name>
</gene>
<accession>A0A221SYJ8</accession>
<protein>
    <submittedName>
        <fullName evidence="1">Uncharacterized protein</fullName>
    </submittedName>
</protein>
<dbReference type="Proteomes" id="UP000259030">
    <property type="component" value="Chromosome"/>
</dbReference>
<evidence type="ECO:0000313" key="1">
    <source>
        <dbReference type="EMBL" id="ASN81727.1"/>
    </source>
</evidence>
<dbReference type="EMBL" id="CP021081">
    <property type="protein sequence ID" value="ASN81727.1"/>
    <property type="molecule type" value="Genomic_DNA"/>
</dbReference>
<proteinExistence type="predicted"/>
<sequence>MFGPLHLWVHRYEFPDMNDEEDGNWLVATAEVVLSGAGRAEVSGPFITTLELTNFRDDLVRMSVQGHGSVSLGTVEPELNWNLWTASQGHLETQLEVVGHGHRQQFHFQVEQSHLPRLIRQLDVVLDRFPARGMPHSRP</sequence>
<dbReference type="InterPro" id="IPR056510">
    <property type="entry name" value="WapI"/>
</dbReference>
<dbReference type="Pfam" id="PF24716">
    <property type="entry name" value="WapI"/>
    <property type="match status" value="1"/>
</dbReference>
<dbReference type="STRING" id="317577.GCA_000419625_01376"/>
<reference evidence="1 2" key="1">
    <citation type="submission" date="2017-05" db="EMBL/GenBank/DDBJ databases">
        <title>The complete genome sequence of Deinococcus ficus isolated from the rhizosphere of the Ficus religiosa L. in Taiwan.</title>
        <authorList>
            <person name="Wu K.-M."/>
            <person name="Liao T.-L."/>
            <person name="Liu Y.-M."/>
            <person name="Young C.-C."/>
            <person name="Tsai S.-F."/>
        </authorList>
    </citation>
    <scope>NUCLEOTIDE SEQUENCE [LARGE SCALE GENOMIC DNA]</scope>
    <source>
        <strain evidence="1 2">CC-FR2-10</strain>
    </source>
</reference>